<organism evidence="1 2">
    <name type="scientific">Litoreibacter ascidiaceicola</name>
    <dbReference type="NCBI Taxonomy" id="1486859"/>
    <lineage>
        <taxon>Bacteria</taxon>
        <taxon>Pseudomonadati</taxon>
        <taxon>Pseudomonadota</taxon>
        <taxon>Alphaproteobacteria</taxon>
        <taxon>Rhodobacterales</taxon>
        <taxon>Roseobacteraceae</taxon>
        <taxon>Litoreibacter</taxon>
    </lineage>
</organism>
<reference evidence="2" key="1">
    <citation type="submission" date="2016-11" db="EMBL/GenBank/DDBJ databases">
        <authorList>
            <person name="Varghese N."/>
            <person name="Submissions S."/>
        </authorList>
    </citation>
    <scope>NUCLEOTIDE SEQUENCE [LARGE SCALE GENOMIC DNA]</scope>
    <source>
        <strain evidence="2">DSM 100566</strain>
    </source>
</reference>
<accession>A0A1M5EWL4</accession>
<name>A0A1M5EWL4_9RHOB</name>
<dbReference type="EMBL" id="FQUV01000016">
    <property type="protein sequence ID" value="SHF83567.1"/>
    <property type="molecule type" value="Genomic_DNA"/>
</dbReference>
<dbReference type="RefSeq" id="WP_073146403.1">
    <property type="nucleotide sequence ID" value="NZ_FQUV01000016.1"/>
</dbReference>
<dbReference type="AlphaFoldDB" id="A0A1M5EWL4"/>
<sequence length="78" mass="8538">MPPEQSYGARGLPKSDHDAKVQISRKLKLAGLKLSPRGLDQVMGAQLVSNMTDRQELAKLVRKVGDYDLGSWSKTTGL</sequence>
<proteinExistence type="predicted"/>
<gene>
    <name evidence="1" type="ORF">SAMN05444273_1163</name>
</gene>
<protein>
    <submittedName>
        <fullName evidence="1">Uncharacterized protein</fullName>
    </submittedName>
</protein>
<dbReference type="OrthoDB" id="9842226at2"/>
<evidence type="ECO:0000313" key="2">
    <source>
        <dbReference type="Proteomes" id="UP000184144"/>
    </source>
</evidence>
<dbReference type="Proteomes" id="UP000184144">
    <property type="component" value="Unassembled WGS sequence"/>
</dbReference>
<keyword evidence="2" id="KW-1185">Reference proteome</keyword>
<evidence type="ECO:0000313" key="1">
    <source>
        <dbReference type="EMBL" id="SHF83567.1"/>
    </source>
</evidence>